<protein>
    <submittedName>
        <fullName evidence="1">Uncharacterized protein</fullName>
    </submittedName>
</protein>
<evidence type="ECO:0000313" key="2">
    <source>
        <dbReference type="Proteomes" id="UP001234297"/>
    </source>
</evidence>
<proteinExistence type="predicted"/>
<evidence type="ECO:0000313" key="1">
    <source>
        <dbReference type="EMBL" id="KAJ8642275.1"/>
    </source>
</evidence>
<name>A0ACC2M9E3_PERAE</name>
<accession>A0ACC2M9E3</accession>
<organism evidence="1 2">
    <name type="scientific">Persea americana</name>
    <name type="common">Avocado</name>
    <dbReference type="NCBI Taxonomy" id="3435"/>
    <lineage>
        <taxon>Eukaryota</taxon>
        <taxon>Viridiplantae</taxon>
        <taxon>Streptophyta</taxon>
        <taxon>Embryophyta</taxon>
        <taxon>Tracheophyta</taxon>
        <taxon>Spermatophyta</taxon>
        <taxon>Magnoliopsida</taxon>
        <taxon>Magnoliidae</taxon>
        <taxon>Laurales</taxon>
        <taxon>Lauraceae</taxon>
        <taxon>Persea</taxon>
    </lineage>
</organism>
<keyword evidence="2" id="KW-1185">Reference proteome</keyword>
<gene>
    <name evidence="1" type="ORF">MRB53_018969</name>
</gene>
<reference evidence="1 2" key="1">
    <citation type="journal article" date="2022" name="Hortic Res">
        <title>A haplotype resolved chromosomal level avocado genome allows analysis of novel avocado genes.</title>
        <authorList>
            <person name="Nath O."/>
            <person name="Fletcher S.J."/>
            <person name="Hayward A."/>
            <person name="Shaw L.M."/>
            <person name="Masouleh A.K."/>
            <person name="Furtado A."/>
            <person name="Henry R.J."/>
            <person name="Mitter N."/>
        </authorList>
    </citation>
    <scope>NUCLEOTIDE SEQUENCE [LARGE SCALE GENOMIC DNA]</scope>
    <source>
        <strain evidence="2">cv. Hass</strain>
    </source>
</reference>
<sequence length="508" mass="55770">MHAIAKPLTPKQLAQIHAQIITSLKPDFLNSLLRTLTLSTNPQEALTLYTLTLHNPTFHDHFTHVHALKACSLIHAFPSGHQIHAYIIKSGYHSNIFVQNSLIRLYADAGDVVAARRALMDVSRPDVVSWTSLISGFSRSGCEEEAVLAFGAMTVKPNAMTLVSVLSACSHLRALRWGRAVHGHSLRNLSSMNIFVANAILDMYMKCGSLVSAWKLFGTMGERDVVSWTTVVSGYAQHRCCEEAIRVFHMMIQGGGVEPNEATLVSVLSACSSLGAIGIGRWVHAYMNESQVRPDGHLGNALLSMYAKCGDMGMAFEVFRGLICKDLVSWSSIIGGMALNGHGMHALQLFAHMLCHGIHPDDVTFIGLLSACSHGGLVDQGLQFFRAMTDVYSIVPRMEHYSCMVDIYGRAGLLEEAEAFIREMPIEADGEIWGSLLSSCEIHGNEEIGERTRRHLLDTRCAAGGGTYALLSNAYARIEKWKDANDVRETMRGMGIRKTPGLSWIDVD</sequence>
<comment type="caution">
    <text evidence="1">The sequence shown here is derived from an EMBL/GenBank/DDBJ whole genome shotgun (WGS) entry which is preliminary data.</text>
</comment>
<dbReference type="Proteomes" id="UP001234297">
    <property type="component" value="Chromosome 5"/>
</dbReference>
<dbReference type="EMBL" id="CM056813">
    <property type="protein sequence ID" value="KAJ8642275.1"/>
    <property type="molecule type" value="Genomic_DNA"/>
</dbReference>